<evidence type="ECO:0000256" key="1">
    <source>
        <dbReference type="SAM" id="MobiDB-lite"/>
    </source>
</evidence>
<organism evidence="2 3">
    <name type="scientific">Kwoniella mangroviensis CBS 10435</name>
    <dbReference type="NCBI Taxonomy" id="1331196"/>
    <lineage>
        <taxon>Eukaryota</taxon>
        <taxon>Fungi</taxon>
        <taxon>Dikarya</taxon>
        <taxon>Basidiomycota</taxon>
        <taxon>Agaricomycotina</taxon>
        <taxon>Tremellomycetes</taxon>
        <taxon>Tremellales</taxon>
        <taxon>Cryptococcaceae</taxon>
        <taxon>Kwoniella</taxon>
    </lineage>
</organism>
<evidence type="ECO:0000313" key="3">
    <source>
        <dbReference type="Proteomes" id="UP000092583"/>
    </source>
</evidence>
<dbReference type="OrthoDB" id="10392457at2759"/>
<reference evidence="2 3" key="1">
    <citation type="submission" date="2013-07" db="EMBL/GenBank/DDBJ databases">
        <title>The Genome Sequence of Kwoniella mangroviensis CBS10435.</title>
        <authorList>
            <consortium name="The Broad Institute Genome Sequencing Platform"/>
            <person name="Cuomo C."/>
            <person name="Litvintseva A."/>
            <person name="Chen Y."/>
            <person name="Heitman J."/>
            <person name="Sun S."/>
            <person name="Springer D."/>
            <person name="Dromer F."/>
            <person name="Young S.K."/>
            <person name="Zeng Q."/>
            <person name="Gargeya S."/>
            <person name="Fitzgerald M."/>
            <person name="Abouelleil A."/>
            <person name="Alvarado L."/>
            <person name="Berlin A.M."/>
            <person name="Chapman S.B."/>
            <person name="Dewar J."/>
            <person name="Goldberg J."/>
            <person name="Griggs A."/>
            <person name="Gujja S."/>
            <person name="Hansen M."/>
            <person name="Howarth C."/>
            <person name="Imamovic A."/>
            <person name="Larimer J."/>
            <person name="McCowan C."/>
            <person name="Murphy C."/>
            <person name="Pearson M."/>
            <person name="Priest M."/>
            <person name="Roberts A."/>
            <person name="Saif S."/>
            <person name="Shea T."/>
            <person name="Sykes S."/>
            <person name="Wortman J."/>
            <person name="Nusbaum C."/>
            <person name="Birren B."/>
        </authorList>
    </citation>
    <scope>NUCLEOTIDE SEQUENCE [LARGE SCALE GENOMIC DNA]</scope>
    <source>
        <strain evidence="2 3">CBS 10435</strain>
    </source>
</reference>
<proteinExistence type="predicted"/>
<dbReference type="EMBL" id="KI669468">
    <property type="protein sequence ID" value="OCF54958.1"/>
    <property type="molecule type" value="Genomic_DNA"/>
</dbReference>
<evidence type="ECO:0000313" key="2">
    <source>
        <dbReference type="EMBL" id="OCF54958.1"/>
    </source>
</evidence>
<accession>A0A1B9IGZ9</accession>
<sequence length="187" mass="21127">MDDNIPLKKRKSKYERVESKEKTMVWIREINNFNADGQATLSPPQGPYMLELHLPLALLFKAWENERQKDVPFSSWFYARYPYNHPIPSQEPPVGQNEPQQLNGEQTPYSVNLQNGTTIFARNLVILPRPIIEPQSPIGSRRGSTPLPYSSQTETAFKPLSPTASGSSSRREREGEGEGSIRSSGQV</sequence>
<dbReference type="AlphaFoldDB" id="A0A1B9IGZ9"/>
<gene>
    <name evidence="2" type="ORF">L486_07614</name>
</gene>
<protein>
    <submittedName>
        <fullName evidence="2">Uncharacterized protein</fullName>
    </submittedName>
</protein>
<dbReference type="Proteomes" id="UP000092583">
    <property type="component" value="Unassembled WGS sequence"/>
</dbReference>
<feature type="region of interest" description="Disordered" evidence="1">
    <location>
        <begin position="133"/>
        <end position="187"/>
    </location>
</feature>
<name>A0A1B9IGZ9_9TREE</name>
<reference evidence="3" key="2">
    <citation type="submission" date="2013-12" db="EMBL/GenBank/DDBJ databases">
        <title>Evolution of pathogenesis and genome organization in the Tremellales.</title>
        <authorList>
            <person name="Cuomo C."/>
            <person name="Litvintseva A."/>
            <person name="Heitman J."/>
            <person name="Chen Y."/>
            <person name="Sun S."/>
            <person name="Springer D."/>
            <person name="Dromer F."/>
            <person name="Young S."/>
            <person name="Zeng Q."/>
            <person name="Chapman S."/>
            <person name="Gujja S."/>
            <person name="Saif S."/>
            <person name="Birren B."/>
        </authorList>
    </citation>
    <scope>NUCLEOTIDE SEQUENCE [LARGE SCALE GENOMIC DNA]</scope>
    <source>
        <strain evidence="3">CBS 10435</strain>
    </source>
</reference>
<keyword evidence="3" id="KW-1185">Reference proteome</keyword>